<feature type="transmembrane region" description="Helical" evidence="12">
    <location>
        <begin position="12"/>
        <end position="32"/>
    </location>
</feature>
<dbReference type="InterPro" id="IPR013332">
    <property type="entry name" value="KPR_N"/>
</dbReference>
<dbReference type="InterPro" id="IPR013752">
    <property type="entry name" value="KPA_reductase"/>
</dbReference>
<feature type="domain" description="Ketopantoate reductase N-terminal" evidence="13">
    <location>
        <begin position="14"/>
        <end position="177"/>
    </location>
</feature>
<dbReference type="NCBIfam" id="TIGR00745">
    <property type="entry name" value="apbA_panE"/>
    <property type="match status" value="1"/>
</dbReference>
<keyword evidence="7 11" id="KW-0521">NADP</keyword>
<protein>
    <recommendedName>
        <fullName evidence="5 11">2-dehydropantoate 2-reductase</fullName>
        <ecNumber evidence="4 11">1.1.1.169</ecNumber>
    </recommendedName>
    <alternativeName>
        <fullName evidence="9 11">Ketopantoate reductase</fullName>
    </alternativeName>
</protein>
<dbReference type="InterPro" id="IPR003710">
    <property type="entry name" value="ApbA"/>
</dbReference>
<keyword evidence="12" id="KW-0812">Transmembrane</keyword>
<dbReference type="InterPro" id="IPR008927">
    <property type="entry name" value="6-PGluconate_DH-like_C_sf"/>
</dbReference>
<dbReference type="Pfam" id="PF08546">
    <property type="entry name" value="ApbA_C"/>
    <property type="match status" value="1"/>
</dbReference>
<evidence type="ECO:0000256" key="3">
    <source>
        <dbReference type="ARBA" id="ARBA00007870"/>
    </source>
</evidence>
<evidence type="ECO:0000256" key="11">
    <source>
        <dbReference type="RuleBase" id="RU362068"/>
    </source>
</evidence>
<keyword evidence="16" id="KW-1185">Reference proteome</keyword>
<evidence type="ECO:0000256" key="1">
    <source>
        <dbReference type="ARBA" id="ARBA00002919"/>
    </source>
</evidence>
<evidence type="ECO:0000256" key="6">
    <source>
        <dbReference type="ARBA" id="ARBA00022655"/>
    </source>
</evidence>
<evidence type="ECO:0000256" key="5">
    <source>
        <dbReference type="ARBA" id="ARBA00019465"/>
    </source>
</evidence>
<dbReference type="EC" id="1.1.1.169" evidence="4 11"/>
<gene>
    <name evidence="15" type="ORF">CF651_12690</name>
</gene>
<evidence type="ECO:0000256" key="4">
    <source>
        <dbReference type="ARBA" id="ARBA00013014"/>
    </source>
</evidence>
<accession>A0A229UT48</accession>
<dbReference type="InterPro" id="IPR036291">
    <property type="entry name" value="NAD(P)-bd_dom_sf"/>
</dbReference>
<evidence type="ECO:0000313" key="16">
    <source>
        <dbReference type="Proteomes" id="UP000215509"/>
    </source>
</evidence>
<name>A0A229UT48_9BACL</name>
<dbReference type="UniPathway" id="UPA00028">
    <property type="reaction ID" value="UER00004"/>
</dbReference>
<comment type="function">
    <text evidence="1 11">Catalyzes the NADPH-dependent reduction of ketopantoate into pantoic acid.</text>
</comment>
<evidence type="ECO:0000256" key="12">
    <source>
        <dbReference type="SAM" id="Phobius"/>
    </source>
</evidence>
<feature type="domain" description="Ketopantoate reductase C-terminal" evidence="14">
    <location>
        <begin position="209"/>
        <end position="331"/>
    </location>
</feature>
<dbReference type="GO" id="GO:0050661">
    <property type="term" value="F:NADP binding"/>
    <property type="evidence" value="ECO:0007669"/>
    <property type="project" value="TreeGrafter"/>
</dbReference>
<organism evidence="15 16">
    <name type="scientific">Paenibacillus rigui</name>
    <dbReference type="NCBI Taxonomy" id="554312"/>
    <lineage>
        <taxon>Bacteria</taxon>
        <taxon>Bacillati</taxon>
        <taxon>Bacillota</taxon>
        <taxon>Bacilli</taxon>
        <taxon>Bacillales</taxon>
        <taxon>Paenibacillaceae</taxon>
        <taxon>Paenibacillus</taxon>
    </lineage>
</organism>
<proteinExistence type="inferred from homology"/>
<evidence type="ECO:0000259" key="13">
    <source>
        <dbReference type="Pfam" id="PF02558"/>
    </source>
</evidence>
<dbReference type="Proteomes" id="UP000215509">
    <property type="component" value="Unassembled WGS sequence"/>
</dbReference>
<dbReference type="GO" id="GO:0015940">
    <property type="term" value="P:pantothenate biosynthetic process"/>
    <property type="evidence" value="ECO:0007669"/>
    <property type="project" value="UniProtKB-UniPathway"/>
</dbReference>
<dbReference type="FunFam" id="1.10.1040.10:FF:000017">
    <property type="entry name" value="2-dehydropantoate 2-reductase"/>
    <property type="match status" value="1"/>
</dbReference>
<keyword evidence="8 11" id="KW-0560">Oxidoreductase</keyword>
<dbReference type="Gene3D" id="1.10.1040.10">
    <property type="entry name" value="N-(1-d-carboxylethyl)-l-norvaline Dehydrogenase, domain 2"/>
    <property type="match status" value="1"/>
</dbReference>
<dbReference type="EMBL" id="NMQW01000017">
    <property type="protein sequence ID" value="OXM86069.1"/>
    <property type="molecule type" value="Genomic_DNA"/>
</dbReference>
<evidence type="ECO:0000256" key="10">
    <source>
        <dbReference type="ARBA" id="ARBA00048793"/>
    </source>
</evidence>
<dbReference type="SUPFAM" id="SSF48179">
    <property type="entry name" value="6-phosphogluconate dehydrogenase C-terminal domain-like"/>
    <property type="match status" value="1"/>
</dbReference>
<dbReference type="InterPro" id="IPR013328">
    <property type="entry name" value="6PGD_dom2"/>
</dbReference>
<comment type="similarity">
    <text evidence="3 11">Belongs to the ketopantoate reductase family.</text>
</comment>
<dbReference type="PANTHER" id="PTHR43765:SF2">
    <property type="entry name" value="2-DEHYDROPANTOATE 2-REDUCTASE"/>
    <property type="match status" value="1"/>
</dbReference>
<keyword evidence="12" id="KW-0472">Membrane</keyword>
<dbReference type="PANTHER" id="PTHR43765">
    <property type="entry name" value="2-DEHYDROPANTOATE 2-REDUCTASE-RELATED"/>
    <property type="match status" value="1"/>
</dbReference>
<dbReference type="SUPFAM" id="SSF51735">
    <property type="entry name" value="NAD(P)-binding Rossmann-fold domains"/>
    <property type="match status" value="1"/>
</dbReference>
<dbReference type="GO" id="GO:0008677">
    <property type="term" value="F:2-dehydropantoate 2-reductase activity"/>
    <property type="evidence" value="ECO:0007669"/>
    <property type="project" value="UniProtKB-EC"/>
</dbReference>
<evidence type="ECO:0000256" key="9">
    <source>
        <dbReference type="ARBA" id="ARBA00032024"/>
    </source>
</evidence>
<dbReference type="AlphaFoldDB" id="A0A229UT48"/>
<comment type="pathway">
    <text evidence="2 11">Cofactor biosynthesis; (R)-pantothenate biosynthesis; (R)-pantoate from 3-methyl-2-oxobutanoate: step 2/2.</text>
</comment>
<sequence length="339" mass="36834">MGRSWGEKRMRVEIIGAGALGMMIAASLTGAGHEVRLVTRTLEQADAIRSKGLLLSGGMECSAVAGDEEQVTLYPSAVYAYDELQQDNGCEADAECVLLMVKQTAITDAFAAFVGGRIRADGRLVCFQNGIGHTEALSRFIPASRMLLAVTTEGALRHSLRHVEHTGRGLTWIGALAPDSPTAEDNFFQKKLQSQLQNAGFAVSLSNQITSKVWNKLLINAVINPLTAVLQVTNGALIELPALSPLMRSLYEEACGLADKLGIPIAPDLWEQVLEVCRLTANNRSSMLQDVQSRRRTELDSITGGLLVKARETGYKLPTHEAVYALVRSIEQQWETQNS</sequence>
<evidence type="ECO:0000259" key="14">
    <source>
        <dbReference type="Pfam" id="PF08546"/>
    </source>
</evidence>
<comment type="catalytic activity">
    <reaction evidence="10 11">
        <text>(R)-pantoate + NADP(+) = 2-dehydropantoate + NADPH + H(+)</text>
        <dbReference type="Rhea" id="RHEA:16233"/>
        <dbReference type="ChEBI" id="CHEBI:11561"/>
        <dbReference type="ChEBI" id="CHEBI:15378"/>
        <dbReference type="ChEBI" id="CHEBI:15980"/>
        <dbReference type="ChEBI" id="CHEBI:57783"/>
        <dbReference type="ChEBI" id="CHEBI:58349"/>
        <dbReference type="EC" id="1.1.1.169"/>
    </reaction>
</comment>
<reference evidence="15 16" key="1">
    <citation type="submission" date="2017-07" db="EMBL/GenBank/DDBJ databases">
        <title>Genome sequencing and assembly of Paenibacillus rigui.</title>
        <authorList>
            <person name="Mayilraj S."/>
        </authorList>
    </citation>
    <scope>NUCLEOTIDE SEQUENCE [LARGE SCALE GENOMIC DNA]</scope>
    <source>
        <strain evidence="15 16">JCM 16352</strain>
    </source>
</reference>
<dbReference type="OrthoDB" id="9800163at2"/>
<dbReference type="GO" id="GO:0005737">
    <property type="term" value="C:cytoplasm"/>
    <property type="evidence" value="ECO:0007669"/>
    <property type="project" value="TreeGrafter"/>
</dbReference>
<dbReference type="Pfam" id="PF02558">
    <property type="entry name" value="ApbA"/>
    <property type="match status" value="1"/>
</dbReference>
<dbReference type="InterPro" id="IPR050838">
    <property type="entry name" value="Ketopantoate_reductase"/>
</dbReference>
<keyword evidence="6 11" id="KW-0566">Pantothenate biosynthesis</keyword>
<evidence type="ECO:0000256" key="2">
    <source>
        <dbReference type="ARBA" id="ARBA00004994"/>
    </source>
</evidence>
<comment type="caution">
    <text evidence="15">The sequence shown here is derived from an EMBL/GenBank/DDBJ whole genome shotgun (WGS) entry which is preliminary data.</text>
</comment>
<evidence type="ECO:0000256" key="8">
    <source>
        <dbReference type="ARBA" id="ARBA00023002"/>
    </source>
</evidence>
<evidence type="ECO:0000313" key="15">
    <source>
        <dbReference type="EMBL" id="OXM86069.1"/>
    </source>
</evidence>
<keyword evidence="12" id="KW-1133">Transmembrane helix</keyword>
<dbReference type="Gene3D" id="3.40.50.720">
    <property type="entry name" value="NAD(P)-binding Rossmann-like Domain"/>
    <property type="match status" value="1"/>
</dbReference>
<evidence type="ECO:0000256" key="7">
    <source>
        <dbReference type="ARBA" id="ARBA00022857"/>
    </source>
</evidence>